<evidence type="ECO:0000313" key="1">
    <source>
        <dbReference type="EMBL" id="AIE95149.1"/>
    </source>
</evidence>
<dbReference type="EMBL" id="KF900442">
    <property type="protein sequence ID" value="AIE95149.1"/>
    <property type="molecule type" value="Genomic_DNA"/>
</dbReference>
<name>A0A075FV16_9EURY</name>
<accession>A0A075FV16</accession>
<reference evidence="1" key="1">
    <citation type="journal article" date="2014" name="Genome Biol. Evol.">
        <title>Pangenome evidence for extensive interdomain horizontal transfer affecting lineage core and shell genes in uncultured planktonic thaumarchaeota and euryarchaeota.</title>
        <authorList>
            <person name="Deschamps P."/>
            <person name="Zivanovic Y."/>
            <person name="Moreira D."/>
            <person name="Rodriguez-Valera F."/>
            <person name="Lopez-Garcia P."/>
        </authorList>
    </citation>
    <scope>NUCLEOTIDE SEQUENCE</scope>
</reference>
<organism evidence="1">
    <name type="scientific">uncultured marine group II/III euryarchaeote AD1000_58_G05</name>
    <dbReference type="NCBI Taxonomy" id="1457790"/>
    <lineage>
        <taxon>Archaea</taxon>
        <taxon>Methanobacteriati</taxon>
        <taxon>Methanobacteriota</taxon>
        <taxon>environmental samples</taxon>
    </lineage>
</organism>
<sequence>MNSPTSTDSRGKSPPDIYEFRAPSCWSTPSYKATFVAHAMENLAPQLVAKRNDEWLLVPF</sequence>
<proteinExistence type="predicted"/>
<dbReference type="AlphaFoldDB" id="A0A075FV16"/>
<protein>
    <submittedName>
        <fullName evidence="1">Uncharacterized protein</fullName>
    </submittedName>
</protein>